<feature type="transmembrane region" description="Helical" evidence="1">
    <location>
        <begin position="16"/>
        <end position="35"/>
    </location>
</feature>
<gene>
    <name evidence="3" type="primary">LOC112043190</name>
</gene>
<evidence type="ECO:0000256" key="1">
    <source>
        <dbReference type="SAM" id="Phobius"/>
    </source>
</evidence>
<dbReference type="Proteomes" id="UP001652582">
    <property type="component" value="Chromosome 2"/>
</dbReference>
<feature type="transmembrane region" description="Helical" evidence="1">
    <location>
        <begin position="47"/>
        <end position="66"/>
    </location>
</feature>
<accession>A0ABM3LQF9</accession>
<keyword evidence="1" id="KW-0812">Transmembrane</keyword>
<proteinExistence type="predicted"/>
<organism evidence="2 3">
    <name type="scientific">Bicyclus anynana</name>
    <name type="common">Squinting bush brown butterfly</name>
    <dbReference type="NCBI Taxonomy" id="110368"/>
    <lineage>
        <taxon>Eukaryota</taxon>
        <taxon>Metazoa</taxon>
        <taxon>Ecdysozoa</taxon>
        <taxon>Arthropoda</taxon>
        <taxon>Hexapoda</taxon>
        <taxon>Insecta</taxon>
        <taxon>Pterygota</taxon>
        <taxon>Neoptera</taxon>
        <taxon>Endopterygota</taxon>
        <taxon>Lepidoptera</taxon>
        <taxon>Glossata</taxon>
        <taxon>Ditrysia</taxon>
        <taxon>Papilionoidea</taxon>
        <taxon>Nymphalidae</taxon>
        <taxon>Satyrinae</taxon>
        <taxon>Satyrini</taxon>
        <taxon>Mycalesina</taxon>
        <taxon>Bicyclus</taxon>
    </lineage>
</organism>
<protein>
    <submittedName>
        <fullName evidence="3">Uncharacterized protein LOC112043190</fullName>
    </submittedName>
</protein>
<feature type="transmembrane region" description="Helical" evidence="1">
    <location>
        <begin position="78"/>
        <end position="103"/>
    </location>
</feature>
<reference evidence="2" key="1">
    <citation type="submission" date="2025-05" db="UniProtKB">
        <authorList>
            <consortium name="RefSeq"/>
        </authorList>
    </citation>
    <scope>NUCLEOTIDE SEQUENCE [LARGE SCALE GENOMIC DNA]</scope>
</reference>
<evidence type="ECO:0000313" key="2">
    <source>
        <dbReference type="Proteomes" id="UP001652582"/>
    </source>
</evidence>
<sequence>MTPNTYLGNNYVDKTFQTALLPLNLLQYISFLSKFTIRNNFIHPKGYIYFSMSFCFVCILIYAHFAHTKLDWLFESSMYFNTIYFAMVFNFVSYSCDGILLYVSHIYSSKYAVEFVLKIQKTINTFRFVSKNNFKVWKRGNWIYVGGIYFIYFIIGLLIKEVIQECDKNQTSQVQ</sequence>
<reference evidence="3" key="2">
    <citation type="submission" date="2025-08" db="UniProtKB">
        <authorList>
            <consortium name="RefSeq"/>
        </authorList>
    </citation>
    <scope>IDENTIFICATION</scope>
</reference>
<evidence type="ECO:0000313" key="3">
    <source>
        <dbReference type="RefSeq" id="XP_052741304.1"/>
    </source>
</evidence>
<keyword evidence="1" id="KW-0472">Membrane</keyword>
<dbReference type="GeneID" id="112043190"/>
<keyword evidence="1" id="KW-1133">Transmembrane helix</keyword>
<feature type="transmembrane region" description="Helical" evidence="1">
    <location>
        <begin position="141"/>
        <end position="159"/>
    </location>
</feature>
<name>A0ABM3LQF9_BICAN</name>
<dbReference type="RefSeq" id="XP_052741304.1">
    <property type="nucleotide sequence ID" value="XM_052885344.1"/>
</dbReference>
<keyword evidence="2" id="KW-1185">Reference proteome</keyword>